<gene>
    <name evidence="1" type="ORF">C5O00_12760</name>
</gene>
<dbReference type="KEGG" id="aue:C5O00_12760"/>
<protein>
    <submittedName>
        <fullName evidence="1">Uncharacterized protein</fullName>
    </submittedName>
</protein>
<dbReference type="Proteomes" id="UP000238442">
    <property type="component" value="Chromosome"/>
</dbReference>
<evidence type="ECO:0000313" key="1">
    <source>
        <dbReference type="EMBL" id="AVI51976.1"/>
    </source>
</evidence>
<keyword evidence="2" id="KW-1185">Reference proteome</keyword>
<dbReference type="AlphaFoldDB" id="A0A2S0HZD4"/>
<accession>A0A2S0HZD4</accession>
<sequence length="164" mass="19125">MALLSNDEMIDVNKPDYTYYYETITHDNYEIKLGVLDLGDDEFELVINMKLNNDSFFVSPNEKRDFKGKLSVTYDDTNHLTFMEEMVEIPNAVEEMDPHVFMDGDVKVVRKQTRYVQKVKRNTTEDFNTSANLQFVIEPSCTLEKIPLIIVNQGGYLKYRLRGC</sequence>
<organism evidence="1 2">
    <name type="scientific">Pukyongia salina</name>
    <dbReference type="NCBI Taxonomy" id="2094025"/>
    <lineage>
        <taxon>Bacteria</taxon>
        <taxon>Pseudomonadati</taxon>
        <taxon>Bacteroidota</taxon>
        <taxon>Flavobacteriia</taxon>
        <taxon>Flavobacteriales</taxon>
        <taxon>Flavobacteriaceae</taxon>
        <taxon>Pukyongia</taxon>
    </lineage>
</organism>
<proteinExistence type="predicted"/>
<evidence type="ECO:0000313" key="2">
    <source>
        <dbReference type="Proteomes" id="UP000238442"/>
    </source>
</evidence>
<dbReference type="EMBL" id="CP027062">
    <property type="protein sequence ID" value="AVI51976.1"/>
    <property type="molecule type" value="Genomic_DNA"/>
</dbReference>
<name>A0A2S0HZD4_9FLAO</name>
<reference evidence="1 2" key="1">
    <citation type="submission" date="2018-02" db="EMBL/GenBank/DDBJ databases">
        <title>Genomic analysis of the strain RR4-38 isolated from a seawater recirculating aquaculture system.</title>
        <authorList>
            <person name="Kim Y.-S."/>
            <person name="Jang Y.H."/>
            <person name="Kim K.-H."/>
        </authorList>
    </citation>
    <scope>NUCLEOTIDE SEQUENCE [LARGE SCALE GENOMIC DNA]</scope>
    <source>
        <strain evidence="1 2">RR4-38</strain>
    </source>
</reference>